<feature type="transmembrane region" description="Helical" evidence="2">
    <location>
        <begin position="311"/>
        <end position="336"/>
    </location>
</feature>
<dbReference type="EMBL" id="GBEZ01022328">
    <property type="protein sequence ID" value="JAC64509.1"/>
    <property type="molecule type" value="Transcribed_RNA"/>
</dbReference>
<organism evidence="3">
    <name type="scientific">Tetraselmis sp. GSL018</name>
    <dbReference type="NCBI Taxonomy" id="582737"/>
    <lineage>
        <taxon>Eukaryota</taxon>
        <taxon>Viridiplantae</taxon>
        <taxon>Chlorophyta</taxon>
        <taxon>core chlorophytes</taxon>
        <taxon>Chlorodendrophyceae</taxon>
        <taxon>Chlorodendrales</taxon>
        <taxon>Chlorodendraceae</taxon>
        <taxon>Tetraselmis</taxon>
    </lineage>
</organism>
<keyword evidence="2" id="KW-0812">Transmembrane</keyword>
<evidence type="ECO:0000313" key="3">
    <source>
        <dbReference type="EMBL" id="JAC64509.1"/>
    </source>
</evidence>
<accession>A0A061R189</accession>
<keyword evidence="2" id="KW-1133">Transmembrane helix</keyword>
<protein>
    <submittedName>
        <fullName evidence="3">Uncharacterized protein</fullName>
    </submittedName>
</protein>
<sequence>MSVTVPATSCSRDPENRHYARNQPRKAWEEEHSSSSCSNGIKEANETSSNYASNLRHSSSLPLTSCHSELSAIAIRARSRTTGAEPLLYTSHLPSFRSFEPHTKIDAELLPLTDNFTAVEVISRVGFDHILGQLLDALHSVLEAMDYCAVQASSGDLTLSTLTAVQENYLLVSSAVAVHQTFLRDEVLPSLFQSGGPQALPSNLQGLYYIGDIHRNKATELLQQVVLGRRLFKNGIPLNLIFEARKSVKKFYETTVRVSFIELTEVLEGVSRVFPQEQLKSKTESHYSALIGSGTKASGYMVGLLFSNLPLTAWGTLAAAMSSACPGWFSVVWYVLAYRRSLELPLARVREKEQRQRNTGEV</sequence>
<reference evidence="3" key="1">
    <citation type="submission" date="2014-05" db="EMBL/GenBank/DDBJ databases">
        <title>The transcriptome of the halophilic microalga Tetraselmis sp. GSL018 isolated from the Great Salt Lake, Utah.</title>
        <authorList>
            <person name="Jinkerson R.E."/>
            <person name="D'Adamo S."/>
            <person name="Posewitz M.C."/>
        </authorList>
    </citation>
    <scope>NUCLEOTIDE SEQUENCE</scope>
    <source>
        <strain evidence="3">GSL018</strain>
    </source>
</reference>
<feature type="region of interest" description="Disordered" evidence="1">
    <location>
        <begin position="1"/>
        <end position="42"/>
    </location>
</feature>
<evidence type="ECO:0000256" key="1">
    <source>
        <dbReference type="SAM" id="MobiDB-lite"/>
    </source>
</evidence>
<evidence type="ECO:0000256" key="2">
    <source>
        <dbReference type="SAM" id="Phobius"/>
    </source>
</evidence>
<dbReference type="AlphaFoldDB" id="A0A061R189"/>
<proteinExistence type="predicted"/>
<keyword evidence="2" id="KW-0472">Membrane</keyword>
<name>A0A061R189_9CHLO</name>
<feature type="compositionally biased region" description="Polar residues" evidence="1">
    <location>
        <begin position="1"/>
        <end position="11"/>
    </location>
</feature>
<gene>
    <name evidence="3" type="ORF">TSPGSL018_18174</name>
</gene>